<evidence type="ECO:0000256" key="5">
    <source>
        <dbReference type="ARBA" id="ARBA00022801"/>
    </source>
</evidence>
<dbReference type="GO" id="GO:0004519">
    <property type="term" value="F:endonuclease activity"/>
    <property type="evidence" value="ECO:0007669"/>
    <property type="project" value="UniProtKB-KW"/>
</dbReference>
<sequence>MAEEHHWERQPSKKRGKGDHVIFTKPEAPYHISIPHPVKDVATGTAHKIVKQIKGF</sequence>
<keyword evidence="7" id="KW-0346">Stress response</keyword>
<name>A0AA91ZST9_9BACI</name>
<dbReference type="AlphaFoldDB" id="A0AA91ZST9"/>
<keyword evidence="4" id="KW-0255">Endonuclease</keyword>
<evidence type="ECO:0000256" key="1">
    <source>
        <dbReference type="ARBA" id="ARBA00006620"/>
    </source>
</evidence>
<dbReference type="Pfam" id="PF07927">
    <property type="entry name" value="HicA_toxin"/>
    <property type="match status" value="1"/>
</dbReference>
<feature type="region of interest" description="Disordered" evidence="8">
    <location>
        <begin position="1"/>
        <end position="20"/>
    </location>
</feature>
<evidence type="ECO:0000256" key="7">
    <source>
        <dbReference type="ARBA" id="ARBA00023016"/>
    </source>
</evidence>
<organism evidence="9 10">
    <name type="scientific">Bacillus pseudomycoides</name>
    <dbReference type="NCBI Taxonomy" id="64104"/>
    <lineage>
        <taxon>Bacteria</taxon>
        <taxon>Bacillati</taxon>
        <taxon>Bacillota</taxon>
        <taxon>Bacilli</taxon>
        <taxon>Bacillales</taxon>
        <taxon>Bacillaceae</taxon>
        <taxon>Bacillus</taxon>
        <taxon>Bacillus cereus group</taxon>
    </lineage>
</organism>
<evidence type="ECO:0000313" key="9">
    <source>
        <dbReference type="EMBL" id="PED81717.1"/>
    </source>
</evidence>
<evidence type="ECO:0000256" key="6">
    <source>
        <dbReference type="ARBA" id="ARBA00022884"/>
    </source>
</evidence>
<accession>A0AA91ZST9</accession>
<evidence type="ECO:0000256" key="8">
    <source>
        <dbReference type="SAM" id="MobiDB-lite"/>
    </source>
</evidence>
<comment type="similarity">
    <text evidence="1">Belongs to the HicA mRNA interferase family.</text>
</comment>
<dbReference type="InterPro" id="IPR012933">
    <property type="entry name" value="HicA_mRNA_interferase"/>
</dbReference>
<keyword evidence="6" id="KW-0694">RNA-binding</keyword>
<evidence type="ECO:0000256" key="3">
    <source>
        <dbReference type="ARBA" id="ARBA00022722"/>
    </source>
</evidence>
<keyword evidence="3" id="KW-0540">Nuclease</keyword>
<dbReference type="Proteomes" id="UP000221020">
    <property type="component" value="Unassembled WGS sequence"/>
</dbReference>
<dbReference type="Gene3D" id="3.30.920.30">
    <property type="entry name" value="Hypothetical protein"/>
    <property type="match status" value="1"/>
</dbReference>
<dbReference type="GO" id="GO:0003729">
    <property type="term" value="F:mRNA binding"/>
    <property type="evidence" value="ECO:0007669"/>
    <property type="project" value="InterPro"/>
</dbReference>
<feature type="compositionally biased region" description="Basic and acidic residues" evidence="8">
    <location>
        <begin position="1"/>
        <end position="11"/>
    </location>
</feature>
<keyword evidence="2" id="KW-1277">Toxin-antitoxin system</keyword>
<reference evidence="9 10" key="1">
    <citation type="submission" date="2017-09" db="EMBL/GenBank/DDBJ databases">
        <title>Large-scale bioinformatics analysis of Bacillus genomes uncovers conserved roles of natural products in bacterial physiology.</title>
        <authorList>
            <consortium name="Agbiome Team Llc"/>
            <person name="Bleich R.M."/>
            <person name="Grubbs K.J."/>
            <person name="Santa Maria K.C."/>
            <person name="Allen S.E."/>
            <person name="Farag S."/>
            <person name="Shank E.A."/>
            <person name="Bowers A."/>
        </authorList>
    </citation>
    <scope>NUCLEOTIDE SEQUENCE [LARGE SCALE GENOMIC DNA]</scope>
    <source>
        <strain evidence="9 10">AFS092012</strain>
    </source>
</reference>
<dbReference type="GO" id="GO:0016787">
    <property type="term" value="F:hydrolase activity"/>
    <property type="evidence" value="ECO:0007669"/>
    <property type="project" value="UniProtKB-KW"/>
</dbReference>
<evidence type="ECO:0000313" key="10">
    <source>
        <dbReference type="Proteomes" id="UP000221020"/>
    </source>
</evidence>
<comment type="caution">
    <text evidence="9">The sequence shown here is derived from an EMBL/GenBank/DDBJ whole genome shotgun (WGS) entry which is preliminary data.</text>
</comment>
<dbReference type="InterPro" id="IPR038570">
    <property type="entry name" value="HicA_sf"/>
</dbReference>
<evidence type="ECO:0000256" key="4">
    <source>
        <dbReference type="ARBA" id="ARBA00022759"/>
    </source>
</evidence>
<dbReference type="EMBL" id="NVOR01000057">
    <property type="protein sequence ID" value="PED81717.1"/>
    <property type="molecule type" value="Genomic_DNA"/>
</dbReference>
<gene>
    <name evidence="9" type="ORF">CON65_15850</name>
</gene>
<dbReference type="SUPFAM" id="SSF54786">
    <property type="entry name" value="YcfA/nrd intein domain"/>
    <property type="match status" value="1"/>
</dbReference>
<keyword evidence="5" id="KW-0378">Hydrolase</keyword>
<proteinExistence type="inferred from homology"/>
<evidence type="ECO:0000256" key="2">
    <source>
        <dbReference type="ARBA" id="ARBA00022649"/>
    </source>
</evidence>
<protein>
    <submittedName>
        <fullName evidence="9">Addiction module toxin, HicA family</fullName>
    </submittedName>
</protein>